<proteinExistence type="predicted"/>
<dbReference type="Proteomes" id="UP001159363">
    <property type="component" value="Chromosome 10"/>
</dbReference>
<evidence type="ECO:0008006" key="3">
    <source>
        <dbReference type="Google" id="ProtNLM"/>
    </source>
</evidence>
<keyword evidence="2" id="KW-1185">Reference proteome</keyword>
<dbReference type="SUPFAM" id="SSF50249">
    <property type="entry name" value="Nucleic acid-binding proteins"/>
    <property type="match status" value="1"/>
</dbReference>
<evidence type="ECO:0000313" key="2">
    <source>
        <dbReference type="Proteomes" id="UP001159363"/>
    </source>
</evidence>
<sequence>MSATAAGRGLLILGRCVPCLKQNASKFKVRRLALDRNLLMYFSEDEFIYAHDPEKMCKEGDVALVQELPQKMTRLISHKVLRVVYPLGDITDPVTGKKVMQDEYRDDMDEVSRLYGESKNAFKYKEARDRGWQEDKKDFSHHESYVKYHEFEDDDQPYAL</sequence>
<dbReference type="InterPro" id="IPR012340">
    <property type="entry name" value="NA-bd_OB-fold"/>
</dbReference>
<comment type="caution">
    <text evidence="1">The sequence shown here is derived from an EMBL/GenBank/DDBJ whole genome shotgun (WGS) entry which is preliminary data.</text>
</comment>
<organism evidence="1 2">
    <name type="scientific">Dryococelus australis</name>
    <dbReference type="NCBI Taxonomy" id="614101"/>
    <lineage>
        <taxon>Eukaryota</taxon>
        <taxon>Metazoa</taxon>
        <taxon>Ecdysozoa</taxon>
        <taxon>Arthropoda</taxon>
        <taxon>Hexapoda</taxon>
        <taxon>Insecta</taxon>
        <taxon>Pterygota</taxon>
        <taxon>Neoptera</taxon>
        <taxon>Polyneoptera</taxon>
        <taxon>Phasmatodea</taxon>
        <taxon>Verophasmatodea</taxon>
        <taxon>Anareolatae</taxon>
        <taxon>Phasmatidae</taxon>
        <taxon>Eurycanthinae</taxon>
        <taxon>Dryococelus</taxon>
    </lineage>
</organism>
<dbReference type="PANTHER" id="PTHR24088:SF0">
    <property type="entry name" value="SMALL RIBOSOMAL SUBUNIT PROTEIN US17M"/>
    <property type="match status" value="1"/>
</dbReference>
<dbReference type="PANTHER" id="PTHR24088">
    <property type="entry name" value="28S RIBOSOMAL PROTEIN S17, MITOCHONDRIAL"/>
    <property type="match status" value="1"/>
</dbReference>
<dbReference type="Gene3D" id="2.40.50.140">
    <property type="entry name" value="Nucleic acid-binding proteins"/>
    <property type="match status" value="1"/>
</dbReference>
<evidence type="ECO:0000313" key="1">
    <source>
        <dbReference type="EMBL" id="KAJ8872937.1"/>
    </source>
</evidence>
<gene>
    <name evidence="1" type="ORF">PR048_026553</name>
</gene>
<dbReference type="InterPro" id="IPR039193">
    <property type="entry name" value="Ribosomal_uS17m_metazoa"/>
</dbReference>
<reference evidence="1 2" key="1">
    <citation type="submission" date="2023-02" db="EMBL/GenBank/DDBJ databases">
        <title>LHISI_Scaffold_Assembly.</title>
        <authorList>
            <person name="Stuart O.P."/>
            <person name="Cleave R."/>
            <person name="Magrath M.J.L."/>
            <person name="Mikheyev A.S."/>
        </authorList>
    </citation>
    <scope>NUCLEOTIDE SEQUENCE [LARGE SCALE GENOMIC DNA]</scope>
    <source>
        <strain evidence="1">Daus_M_001</strain>
        <tissue evidence="1">Leg muscle</tissue>
    </source>
</reference>
<name>A0ABQ9GLQ4_9NEOP</name>
<protein>
    <recommendedName>
        <fullName evidence="3">Mitochondrial ribosomal protein S17</fullName>
    </recommendedName>
</protein>
<dbReference type="EMBL" id="JARBHB010000011">
    <property type="protein sequence ID" value="KAJ8872937.1"/>
    <property type="molecule type" value="Genomic_DNA"/>
</dbReference>
<accession>A0ABQ9GLQ4</accession>